<gene>
    <name evidence="1" type="ORF">ACEZDG_12405</name>
</gene>
<dbReference type="EMBL" id="JBHEZX010000005">
    <property type="protein sequence ID" value="MFC1410075.1"/>
    <property type="molecule type" value="Genomic_DNA"/>
</dbReference>
<evidence type="ECO:0000313" key="2">
    <source>
        <dbReference type="Proteomes" id="UP001592582"/>
    </source>
</evidence>
<accession>A0ABV6V8L7</accession>
<name>A0ABV6V8L7_9ACTN</name>
<dbReference type="Proteomes" id="UP001592582">
    <property type="component" value="Unassembled WGS sequence"/>
</dbReference>
<organism evidence="1 2">
    <name type="scientific">Streptacidiphilus alkalitolerans</name>
    <dbReference type="NCBI Taxonomy" id="3342712"/>
    <lineage>
        <taxon>Bacteria</taxon>
        <taxon>Bacillati</taxon>
        <taxon>Actinomycetota</taxon>
        <taxon>Actinomycetes</taxon>
        <taxon>Kitasatosporales</taxon>
        <taxon>Streptomycetaceae</taxon>
        <taxon>Streptacidiphilus</taxon>
    </lineage>
</organism>
<protein>
    <submittedName>
        <fullName evidence="1">PLDc N-terminal domain-containing protein</fullName>
    </submittedName>
</protein>
<sequence length="63" mass="6842">MTSALAPLLLVAFAVYVVVFCVRDVREHPDTRLMSAQAWVVACVLGTLLGCAAYMIVGRSETR</sequence>
<proteinExistence type="predicted"/>
<comment type="caution">
    <text evidence="1">The sequence shown here is derived from an EMBL/GenBank/DDBJ whole genome shotgun (WGS) entry which is preliminary data.</text>
</comment>
<keyword evidence="2" id="KW-1185">Reference proteome</keyword>
<evidence type="ECO:0000313" key="1">
    <source>
        <dbReference type="EMBL" id="MFC1410075.1"/>
    </source>
</evidence>
<reference evidence="1 2" key="1">
    <citation type="submission" date="2024-09" db="EMBL/GenBank/DDBJ databases">
        <authorList>
            <person name="Lee S.D."/>
        </authorList>
    </citation>
    <scope>NUCLEOTIDE SEQUENCE [LARGE SCALE GENOMIC DNA]</scope>
    <source>
        <strain evidence="1 2">N1-1</strain>
    </source>
</reference>